<name>A0A915JEI8_ROMCU</name>
<evidence type="ECO:0000256" key="1">
    <source>
        <dbReference type="SAM" id="MobiDB-lite"/>
    </source>
</evidence>
<keyword evidence="2" id="KW-1185">Reference proteome</keyword>
<organism evidence="2 3">
    <name type="scientific">Romanomermis culicivorax</name>
    <name type="common">Nematode worm</name>
    <dbReference type="NCBI Taxonomy" id="13658"/>
    <lineage>
        <taxon>Eukaryota</taxon>
        <taxon>Metazoa</taxon>
        <taxon>Ecdysozoa</taxon>
        <taxon>Nematoda</taxon>
        <taxon>Enoplea</taxon>
        <taxon>Dorylaimia</taxon>
        <taxon>Mermithida</taxon>
        <taxon>Mermithoidea</taxon>
        <taxon>Mermithidae</taxon>
        <taxon>Romanomermis</taxon>
    </lineage>
</organism>
<feature type="region of interest" description="Disordered" evidence="1">
    <location>
        <begin position="243"/>
        <end position="280"/>
    </location>
</feature>
<feature type="compositionally biased region" description="Polar residues" evidence="1">
    <location>
        <begin position="145"/>
        <end position="165"/>
    </location>
</feature>
<dbReference type="Proteomes" id="UP000887565">
    <property type="component" value="Unplaced"/>
</dbReference>
<feature type="region of interest" description="Disordered" evidence="1">
    <location>
        <begin position="120"/>
        <end position="188"/>
    </location>
</feature>
<dbReference type="AlphaFoldDB" id="A0A915JEI8"/>
<sequence length="421" mass="47951">MNNERICSSANLRQNDRQPFYANMNDISTLEDDRYANFVINNNRSILSKNNSFLDLSMPKNLIEKPCFATDRFKQRLAACQLGLRQLELLRNKHKHMIWQVKTQVMAPLMEGATETKNSAHKCHDSSSITSSTIHHQTQRCHSPAPSSGDSSNFSYRSSMSTDSGWMSMGATDHARHSSSDSNSTIQKNDNSLIVEEENHDINHHTYENIDFSGHPVLSYKAYCGVDLIDKLNKRLSKSYVSIENGNMDREQEAPPPPKPPFRYRRRGLQPPTDHHRPKSLYIYPNNQDAHNNYANSGYAKLMDNLYENSGASKADNNNNRRLSIAQASDYRDHVTRTEQTPVFTWDEVKMMLENDFASNAATPSCPKHRCCARPLIPATVARLQAACRPLVSRSMSVQSVEGSSKYKRCREKLWRESDCL</sequence>
<proteinExistence type="predicted"/>
<feature type="compositionally biased region" description="Low complexity" evidence="1">
    <location>
        <begin position="126"/>
        <end position="136"/>
    </location>
</feature>
<accession>A0A915JEI8</accession>
<dbReference type="WBParaSite" id="nRc.2.0.1.t24225-RA">
    <property type="protein sequence ID" value="nRc.2.0.1.t24225-RA"/>
    <property type="gene ID" value="nRc.2.0.1.g24225"/>
</dbReference>
<evidence type="ECO:0000313" key="2">
    <source>
        <dbReference type="Proteomes" id="UP000887565"/>
    </source>
</evidence>
<reference evidence="3" key="1">
    <citation type="submission" date="2022-11" db="UniProtKB">
        <authorList>
            <consortium name="WormBaseParasite"/>
        </authorList>
    </citation>
    <scope>IDENTIFICATION</scope>
</reference>
<evidence type="ECO:0000313" key="3">
    <source>
        <dbReference type="WBParaSite" id="nRc.2.0.1.t24225-RA"/>
    </source>
</evidence>
<protein>
    <submittedName>
        <fullName evidence="3">Uncharacterized protein</fullName>
    </submittedName>
</protein>